<organism evidence="2 3">
    <name type="scientific">Natronorubrum halalkaliphilum</name>
    <dbReference type="NCBI Taxonomy" id="2691917"/>
    <lineage>
        <taxon>Archaea</taxon>
        <taxon>Methanobacteriati</taxon>
        <taxon>Methanobacteriota</taxon>
        <taxon>Stenosarchaea group</taxon>
        <taxon>Halobacteria</taxon>
        <taxon>Halobacteriales</taxon>
        <taxon>Natrialbaceae</taxon>
        <taxon>Natronorubrum</taxon>
    </lineage>
</organism>
<dbReference type="AlphaFoldDB" id="A0A6B0VPV8"/>
<dbReference type="SUPFAM" id="SSF58100">
    <property type="entry name" value="Bacterial hemolysins"/>
    <property type="match status" value="1"/>
</dbReference>
<name>A0A6B0VPV8_9EURY</name>
<evidence type="ECO:0000256" key="1">
    <source>
        <dbReference type="SAM" id="Coils"/>
    </source>
</evidence>
<dbReference type="EMBL" id="WUYX01000053">
    <property type="protein sequence ID" value="MXV63504.1"/>
    <property type="molecule type" value="Genomic_DNA"/>
</dbReference>
<evidence type="ECO:0000313" key="2">
    <source>
        <dbReference type="EMBL" id="MXV63504.1"/>
    </source>
</evidence>
<evidence type="ECO:0000313" key="3">
    <source>
        <dbReference type="Proteomes" id="UP000434101"/>
    </source>
</evidence>
<proteinExistence type="predicted"/>
<dbReference type="RefSeq" id="WP_160066317.1">
    <property type="nucleotide sequence ID" value="NZ_WUYX01000053.1"/>
</dbReference>
<keyword evidence="1" id="KW-0175">Coiled coil</keyword>
<feature type="coiled-coil region" evidence="1">
    <location>
        <begin position="97"/>
        <end position="144"/>
    </location>
</feature>
<dbReference type="Gene3D" id="1.10.287.1490">
    <property type="match status" value="1"/>
</dbReference>
<sequence>MELSEREQIVLDVLSHNPEEAMSTGDVLTEAKAYDDTLQHNRQITRTFDSLEERGLIVTEDGDADPPLAAPRLARLTLAGEQAAMSVEVAPVSVDDLSDLEEELNSLASHVDRLQTDAANDDDLAALEADVERLKRRIDQLAGEVGQSDDLAELEDRVESLEGSQRWHVQQIDALEERVDDVDEDVEYATSIAEEAWAFANGIARKLDLPKPANLPSRKRKVILSNNWPRKLRDWKR</sequence>
<dbReference type="Proteomes" id="UP000434101">
    <property type="component" value="Unassembled WGS sequence"/>
</dbReference>
<reference evidence="2 3" key="1">
    <citation type="submission" date="2020-01" db="EMBL/GenBank/DDBJ databases">
        <title>Natronorubrum sp. JWXQ-INN 674 isolated from Inner Mongolia Autonomous Region of China.</title>
        <authorList>
            <person name="Xue Q."/>
        </authorList>
    </citation>
    <scope>NUCLEOTIDE SEQUENCE [LARGE SCALE GENOMIC DNA]</scope>
    <source>
        <strain evidence="2 3">JWXQ-INN-674</strain>
    </source>
</reference>
<keyword evidence="3" id="KW-1185">Reference proteome</keyword>
<gene>
    <name evidence="2" type="ORF">GS429_15860</name>
</gene>
<protein>
    <submittedName>
        <fullName evidence="2">Uncharacterized protein</fullName>
    </submittedName>
</protein>
<accession>A0A6B0VPV8</accession>
<comment type="caution">
    <text evidence="2">The sequence shown here is derived from an EMBL/GenBank/DDBJ whole genome shotgun (WGS) entry which is preliminary data.</text>
</comment>